<evidence type="ECO:0000313" key="2">
    <source>
        <dbReference type="EnsemblMetazoa" id="AMAM016534-PA"/>
    </source>
</evidence>
<keyword evidence="1" id="KW-0472">Membrane</keyword>
<feature type="transmembrane region" description="Helical" evidence="1">
    <location>
        <begin position="72"/>
        <end position="99"/>
    </location>
</feature>
<name>A0A182SZG3_9DIPT</name>
<dbReference type="EnsemblMetazoa" id="AMAM016534-RA">
    <property type="protein sequence ID" value="AMAM016534-PA"/>
    <property type="gene ID" value="AMAM016534"/>
</dbReference>
<reference evidence="2" key="2">
    <citation type="submission" date="2020-05" db="UniProtKB">
        <authorList>
            <consortium name="EnsemblMetazoa"/>
        </authorList>
    </citation>
    <scope>IDENTIFICATION</scope>
    <source>
        <strain evidence="2">maculatus3</strain>
    </source>
</reference>
<evidence type="ECO:0000256" key="1">
    <source>
        <dbReference type="SAM" id="Phobius"/>
    </source>
</evidence>
<reference evidence="3" key="1">
    <citation type="submission" date="2013-09" db="EMBL/GenBank/DDBJ databases">
        <title>The Genome Sequence of Anopheles maculatus species B.</title>
        <authorList>
            <consortium name="The Broad Institute Genomics Platform"/>
            <person name="Neafsey D.E."/>
            <person name="Besansky N."/>
            <person name="Howell P."/>
            <person name="Walton C."/>
            <person name="Young S.K."/>
            <person name="Zeng Q."/>
            <person name="Gargeya S."/>
            <person name="Fitzgerald M."/>
            <person name="Haas B."/>
            <person name="Abouelleil A."/>
            <person name="Allen A.W."/>
            <person name="Alvarado L."/>
            <person name="Arachchi H.M."/>
            <person name="Berlin A.M."/>
            <person name="Chapman S.B."/>
            <person name="Gainer-Dewar J."/>
            <person name="Goldberg J."/>
            <person name="Griggs A."/>
            <person name="Gujja S."/>
            <person name="Hansen M."/>
            <person name="Howarth C."/>
            <person name="Imamovic A."/>
            <person name="Ireland A."/>
            <person name="Larimer J."/>
            <person name="McCowan C."/>
            <person name="Murphy C."/>
            <person name="Pearson M."/>
            <person name="Poon T.W."/>
            <person name="Priest M."/>
            <person name="Roberts A."/>
            <person name="Saif S."/>
            <person name="Shea T."/>
            <person name="Sisk P."/>
            <person name="Sykes S."/>
            <person name="Wortman J."/>
            <person name="Nusbaum C."/>
            <person name="Birren B."/>
        </authorList>
    </citation>
    <scope>NUCLEOTIDE SEQUENCE [LARGE SCALE GENOMIC DNA]</scope>
    <source>
        <strain evidence="3">maculatus3</strain>
    </source>
</reference>
<dbReference type="Proteomes" id="UP000075901">
    <property type="component" value="Unassembled WGS sequence"/>
</dbReference>
<dbReference type="AlphaFoldDB" id="A0A182SZG3"/>
<evidence type="ECO:0000313" key="3">
    <source>
        <dbReference type="Proteomes" id="UP000075901"/>
    </source>
</evidence>
<sequence>MLPNPPNFVMRRSKELSVSVARQRHEGCGGNRVSRVFGLPKASLTFWLCQSLIRAWLEINDAPFIGLTMNRIAMWLLTFASVVVVFHKASLANGTFILVELSTRSKA</sequence>
<keyword evidence="3" id="KW-1185">Reference proteome</keyword>
<proteinExistence type="predicted"/>
<protein>
    <submittedName>
        <fullName evidence="2">Uncharacterized protein</fullName>
    </submittedName>
</protein>
<organism evidence="2 3">
    <name type="scientific">Anopheles maculatus</name>
    <dbReference type="NCBI Taxonomy" id="74869"/>
    <lineage>
        <taxon>Eukaryota</taxon>
        <taxon>Metazoa</taxon>
        <taxon>Ecdysozoa</taxon>
        <taxon>Arthropoda</taxon>
        <taxon>Hexapoda</taxon>
        <taxon>Insecta</taxon>
        <taxon>Pterygota</taxon>
        <taxon>Neoptera</taxon>
        <taxon>Endopterygota</taxon>
        <taxon>Diptera</taxon>
        <taxon>Nematocera</taxon>
        <taxon>Culicoidea</taxon>
        <taxon>Culicidae</taxon>
        <taxon>Anophelinae</taxon>
        <taxon>Anopheles</taxon>
        <taxon>Anopheles maculatus group</taxon>
    </lineage>
</organism>
<dbReference type="VEuPathDB" id="VectorBase:AMAM016534"/>
<keyword evidence="1" id="KW-0812">Transmembrane</keyword>
<keyword evidence="1" id="KW-1133">Transmembrane helix</keyword>
<accession>A0A182SZG3</accession>